<accession>X1LPZ5</accession>
<gene>
    <name evidence="1" type="ORF">S06H3_25434</name>
</gene>
<protein>
    <submittedName>
        <fullName evidence="1">Uncharacterized protein</fullName>
    </submittedName>
</protein>
<evidence type="ECO:0000313" key="1">
    <source>
        <dbReference type="EMBL" id="GAI21432.1"/>
    </source>
</evidence>
<dbReference type="AlphaFoldDB" id="X1LPZ5"/>
<name>X1LPZ5_9ZZZZ</name>
<reference evidence="1" key="1">
    <citation type="journal article" date="2014" name="Front. Microbiol.">
        <title>High frequency of phylogenetically diverse reductive dehalogenase-homologous genes in deep subseafloor sedimentary metagenomes.</title>
        <authorList>
            <person name="Kawai M."/>
            <person name="Futagami T."/>
            <person name="Toyoda A."/>
            <person name="Takaki Y."/>
            <person name="Nishi S."/>
            <person name="Hori S."/>
            <person name="Arai W."/>
            <person name="Tsubouchi T."/>
            <person name="Morono Y."/>
            <person name="Uchiyama I."/>
            <person name="Ito T."/>
            <person name="Fujiyama A."/>
            <person name="Inagaki F."/>
            <person name="Takami H."/>
        </authorList>
    </citation>
    <scope>NUCLEOTIDE SEQUENCE</scope>
    <source>
        <strain evidence="1">Expedition CK06-06</strain>
    </source>
</reference>
<sequence length="48" mass="5263">AQDNLGEDLVKVVVKPAEVEIQKTGIICPACYKPTDTIIWGVHKEKGK</sequence>
<feature type="non-terminal residue" evidence="1">
    <location>
        <position position="1"/>
    </location>
</feature>
<proteinExistence type="predicted"/>
<dbReference type="EMBL" id="BARV01014638">
    <property type="protein sequence ID" value="GAI21432.1"/>
    <property type="molecule type" value="Genomic_DNA"/>
</dbReference>
<organism evidence="1">
    <name type="scientific">marine sediment metagenome</name>
    <dbReference type="NCBI Taxonomy" id="412755"/>
    <lineage>
        <taxon>unclassified sequences</taxon>
        <taxon>metagenomes</taxon>
        <taxon>ecological metagenomes</taxon>
    </lineage>
</organism>
<comment type="caution">
    <text evidence="1">The sequence shown here is derived from an EMBL/GenBank/DDBJ whole genome shotgun (WGS) entry which is preliminary data.</text>
</comment>